<name>A0ABQ9Z2A8_9CRUS</name>
<evidence type="ECO:0000313" key="1">
    <source>
        <dbReference type="EMBL" id="KAK4007036.1"/>
    </source>
</evidence>
<organism evidence="1 2">
    <name type="scientific">Daphnia magna</name>
    <dbReference type="NCBI Taxonomy" id="35525"/>
    <lineage>
        <taxon>Eukaryota</taxon>
        <taxon>Metazoa</taxon>
        <taxon>Ecdysozoa</taxon>
        <taxon>Arthropoda</taxon>
        <taxon>Crustacea</taxon>
        <taxon>Branchiopoda</taxon>
        <taxon>Diplostraca</taxon>
        <taxon>Cladocera</taxon>
        <taxon>Anomopoda</taxon>
        <taxon>Daphniidae</taxon>
        <taxon>Daphnia</taxon>
    </lineage>
</organism>
<dbReference type="EMBL" id="JAOYFB010000002">
    <property type="protein sequence ID" value="KAK4007036.1"/>
    <property type="molecule type" value="Genomic_DNA"/>
</dbReference>
<accession>A0ABQ9Z2A8</accession>
<gene>
    <name evidence="1" type="ORF">OUZ56_012191</name>
</gene>
<protein>
    <submittedName>
        <fullName evidence="1">Uncharacterized protein</fullName>
    </submittedName>
</protein>
<reference evidence="1 2" key="1">
    <citation type="journal article" date="2023" name="Nucleic Acids Res.">
        <title>The hologenome of Daphnia magna reveals possible DNA methylation and microbiome-mediated evolution of the host genome.</title>
        <authorList>
            <person name="Chaturvedi A."/>
            <person name="Li X."/>
            <person name="Dhandapani V."/>
            <person name="Marshall H."/>
            <person name="Kissane S."/>
            <person name="Cuenca-Cambronero M."/>
            <person name="Asole G."/>
            <person name="Calvet F."/>
            <person name="Ruiz-Romero M."/>
            <person name="Marangio P."/>
            <person name="Guigo R."/>
            <person name="Rago D."/>
            <person name="Mirbahai L."/>
            <person name="Eastwood N."/>
            <person name="Colbourne J.K."/>
            <person name="Zhou J."/>
            <person name="Mallon E."/>
            <person name="Orsini L."/>
        </authorList>
    </citation>
    <scope>NUCLEOTIDE SEQUENCE [LARGE SCALE GENOMIC DNA]</scope>
    <source>
        <strain evidence="1">LRV0_1</strain>
    </source>
</reference>
<comment type="caution">
    <text evidence="1">The sequence shown here is derived from an EMBL/GenBank/DDBJ whole genome shotgun (WGS) entry which is preliminary data.</text>
</comment>
<proteinExistence type="predicted"/>
<sequence>MLKIDRIVAAVLVNRFQTDPIFRFATTLDYSTVKKVGLHHYFGVNCPKNSANEIWGSQPRKLCIVSQYEIFGLINPKFVGFIELYLFYNKVQSYLIEKRPDNFQIAQLSLKTEEFHFPIAAIDQEEVSNKNSKLLEDSDGTGVQSKTTTKISKFEQLFCERFAKRKKVAEGASEIGFEVSSYLALGDHCDLS</sequence>
<keyword evidence="2" id="KW-1185">Reference proteome</keyword>
<dbReference type="Proteomes" id="UP001234178">
    <property type="component" value="Unassembled WGS sequence"/>
</dbReference>
<evidence type="ECO:0000313" key="2">
    <source>
        <dbReference type="Proteomes" id="UP001234178"/>
    </source>
</evidence>